<feature type="region of interest" description="Disordered" evidence="1">
    <location>
        <begin position="268"/>
        <end position="297"/>
    </location>
</feature>
<dbReference type="eggNOG" id="ENOG502S3N7">
    <property type="taxonomic scope" value="Eukaryota"/>
</dbReference>
<sequence length="297" mass="33090">MAGAAPNAGTTRRLPRWMVAPPVKDQARGSSCRDSSIDQTNEGVSPQRTNSKSLTTQPKRASSLQEKYSSKVGGFGIVECGRKRRKRKASEQEDGSDVSTHEIVEDKKERRRGRRKAQDSVFKKRRKTKSLVAEGDEEHATVASDDDVELSVEDLVSIAEEIIASNKDVEQQRQHVGRLETPMRANVQQYSLDAGATHNEILDDAKHTKNDSTGVHTDEETVVSIKRTGDPAQDMLDLFLGPWLRKPVEEEKMSHLVADEVILMQDQKKQSHSVVSEEAASPLKKKSSLKDKVAMFF</sequence>
<dbReference type="EMBL" id="KK198759">
    <property type="protein sequence ID" value="KCW65037.1"/>
    <property type="molecule type" value="Genomic_DNA"/>
</dbReference>
<name>A0A059BFP6_EUCGR</name>
<feature type="compositionally biased region" description="Polar residues" evidence="1">
    <location>
        <begin position="28"/>
        <end position="67"/>
    </location>
</feature>
<dbReference type="OMA" id="ICQTTKR"/>
<evidence type="ECO:0000256" key="1">
    <source>
        <dbReference type="SAM" id="MobiDB-lite"/>
    </source>
</evidence>
<organism evidence="2">
    <name type="scientific">Eucalyptus grandis</name>
    <name type="common">Flooded gum</name>
    <dbReference type="NCBI Taxonomy" id="71139"/>
    <lineage>
        <taxon>Eukaryota</taxon>
        <taxon>Viridiplantae</taxon>
        <taxon>Streptophyta</taxon>
        <taxon>Embryophyta</taxon>
        <taxon>Tracheophyta</taxon>
        <taxon>Spermatophyta</taxon>
        <taxon>Magnoliopsida</taxon>
        <taxon>eudicotyledons</taxon>
        <taxon>Gunneridae</taxon>
        <taxon>Pentapetalae</taxon>
        <taxon>rosids</taxon>
        <taxon>malvids</taxon>
        <taxon>Myrtales</taxon>
        <taxon>Myrtaceae</taxon>
        <taxon>Myrtoideae</taxon>
        <taxon>Eucalypteae</taxon>
        <taxon>Eucalyptus</taxon>
    </lineage>
</organism>
<dbReference type="AlphaFoldDB" id="A0A059BFP6"/>
<feature type="region of interest" description="Disordered" evidence="1">
    <location>
        <begin position="1"/>
        <end position="144"/>
    </location>
</feature>
<gene>
    <name evidence="2" type="ORF">EUGRSUZ_G02562</name>
</gene>
<dbReference type="Gramene" id="KCW65037">
    <property type="protein sequence ID" value="KCW65037"/>
    <property type="gene ID" value="EUGRSUZ_G02562"/>
</dbReference>
<evidence type="ECO:0000313" key="2">
    <source>
        <dbReference type="EMBL" id="KCW65037.1"/>
    </source>
</evidence>
<accession>A0A059BFP6</accession>
<dbReference type="KEGG" id="egr:104453992"/>
<reference evidence="2" key="1">
    <citation type="submission" date="2013-07" db="EMBL/GenBank/DDBJ databases">
        <title>The genome of Eucalyptus grandis.</title>
        <authorList>
            <person name="Schmutz J."/>
            <person name="Hayes R."/>
            <person name="Myburg A."/>
            <person name="Tuskan G."/>
            <person name="Grattapaglia D."/>
            <person name="Rokhsar D.S."/>
        </authorList>
    </citation>
    <scope>NUCLEOTIDE SEQUENCE</scope>
    <source>
        <tissue evidence="2">Leaf extractions</tissue>
    </source>
</reference>
<feature type="compositionally biased region" description="Basic and acidic residues" evidence="1">
    <location>
        <begin position="99"/>
        <end position="108"/>
    </location>
</feature>
<dbReference type="PANTHER" id="PTHR36756">
    <property type="entry name" value="EXPRESSED PROTEIN"/>
    <property type="match status" value="1"/>
</dbReference>
<dbReference type="OrthoDB" id="1938010at2759"/>
<feature type="compositionally biased region" description="Basic and acidic residues" evidence="1">
    <location>
        <begin position="288"/>
        <end position="297"/>
    </location>
</feature>
<protein>
    <submittedName>
        <fullName evidence="2">Uncharacterized protein</fullName>
    </submittedName>
</protein>
<dbReference type="InParanoid" id="A0A059BFP6"/>
<proteinExistence type="predicted"/>
<dbReference type="STRING" id="71139.A0A059BFP6"/>
<dbReference type="PANTHER" id="PTHR36756:SF1">
    <property type="entry name" value="EXPRESSED PROTEIN"/>
    <property type="match status" value="1"/>
</dbReference>